<dbReference type="Proteomes" id="UP000185221">
    <property type="component" value="Unassembled WGS sequence"/>
</dbReference>
<dbReference type="AlphaFoldDB" id="A0A1N6H8L7"/>
<organism evidence="2 3">
    <name type="scientific">Algoriphagus halophilus</name>
    <dbReference type="NCBI Taxonomy" id="226505"/>
    <lineage>
        <taxon>Bacteria</taxon>
        <taxon>Pseudomonadati</taxon>
        <taxon>Bacteroidota</taxon>
        <taxon>Cytophagia</taxon>
        <taxon>Cytophagales</taxon>
        <taxon>Cyclobacteriaceae</taxon>
        <taxon>Algoriphagus</taxon>
    </lineage>
</organism>
<evidence type="ECO:0008006" key="4">
    <source>
        <dbReference type="Google" id="ProtNLM"/>
    </source>
</evidence>
<dbReference type="InterPro" id="IPR025291">
    <property type="entry name" value="DUF4153"/>
</dbReference>
<gene>
    <name evidence="2" type="ORF">SAMN05444394_3646</name>
</gene>
<evidence type="ECO:0000313" key="3">
    <source>
        <dbReference type="Proteomes" id="UP000185221"/>
    </source>
</evidence>
<proteinExistence type="predicted"/>
<feature type="transmembrane region" description="Helical" evidence="1">
    <location>
        <begin position="349"/>
        <end position="369"/>
    </location>
</feature>
<feature type="transmembrane region" description="Helical" evidence="1">
    <location>
        <begin position="183"/>
        <end position="202"/>
    </location>
</feature>
<feature type="transmembrane region" description="Helical" evidence="1">
    <location>
        <begin position="82"/>
        <end position="99"/>
    </location>
</feature>
<keyword evidence="1" id="KW-1133">Transmembrane helix</keyword>
<name>A0A1N6H8L7_9BACT</name>
<feature type="transmembrane region" description="Helical" evidence="1">
    <location>
        <begin position="20"/>
        <end position="38"/>
    </location>
</feature>
<dbReference type="STRING" id="226505.SAMN05444394_3646"/>
<keyword evidence="1" id="KW-0812">Transmembrane</keyword>
<evidence type="ECO:0000256" key="1">
    <source>
        <dbReference type="SAM" id="Phobius"/>
    </source>
</evidence>
<dbReference type="EMBL" id="FSRC01000003">
    <property type="protein sequence ID" value="SIO16112.1"/>
    <property type="molecule type" value="Genomic_DNA"/>
</dbReference>
<reference evidence="3" key="1">
    <citation type="submission" date="2016-11" db="EMBL/GenBank/DDBJ databases">
        <authorList>
            <person name="Varghese N."/>
            <person name="Submissions S."/>
        </authorList>
    </citation>
    <scope>NUCLEOTIDE SEQUENCE [LARGE SCALE GENOMIC DNA]</scope>
    <source>
        <strain evidence="3">DSM 15292</strain>
    </source>
</reference>
<keyword evidence="1" id="KW-0472">Membrane</keyword>
<feature type="transmembrane region" description="Helical" evidence="1">
    <location>
        <begin position="257"/>
        <end position="279"/>
    </location>
</feature>
<sequence>MKFPSLQQLSEDAIRSAKRFPLSLVTAFLASTLLIYLIEIDRFDQEIQLVNLLLVLMLGIPLFFCVDIYGEKHQFSPIKRKISWIVVVILLGLVYFSFPSENTFTNTRIPYIRYLVYNLTAHLLVAFLSYWDEKSDDSFWKFNENIFIRVVTGVFYSLVIHTGISLAMGAVSLLFSIEIDPKNYFYIFILSIGIFNTWFFLAGAPKDLNEGVSLINYPKGLKIFTQFILIPLLLVYMTILYIYGGKIIFTWDWPKGIVSYMIIAISVLGIFTNLLLFPIQDQKESSWIRTFYKAFYFLIIPLIIILFLAIGIRVKEYGLTVNRYIVLLMGVWLTFIAGYFIIGPGKIKTIPISLAIFMILGSFGPWGMFSLSESNQIKRLEHILTESEILQNGKIQNEVFWEISEKGALKPTVQKNTNRITPQDQNEVNSIIQYLETYHGLNSILPWFEQDLATLFQEADDPEKRNISLNYSKFIVESMGLSYVNELQIQLNDKLPIHFRWEIQFQEVRPISGYDYELAFDLNLETNLDKTWPVPEIGIAKIWVDEDLSTFHVEIGNVKGHVDLIEMKKEIENLYGQGYVQNISPADMSFEIPNDSMKIQIVFQSVSKNSETEKEVDQLHGIILLGKK</sequence>
<dbReference type="OrthoDB" id="9809196at2"/>
<evidence type="ECO:0000313" key="2">
    <source>
        <dbReference type="EMBL" id="SIO16112.1"/>
    </source>
</evidence>
<protein>
    <recommendedName>
        <fullName evidence="4">DUF4153 domain-containing protein</fullName>
    </recommendedName>
</protein>
<feature type="transmembrane region" description="Helical" evidence="1">
    <location>
        <begin position="324"/>
        <end position="342"/>
    </location>
</feature>
<feature type="transmembrane region" description="Helical" evidence="1">
    <location>
        <begin position="50"/>
        <end position="70"/>
    </location>
</feature>
<feature type="transmembrane region" description="Helical" evidence="1">
    <location>
        <begin position="153"/>
        <end position="177"/>
    </location>
</feature>
<dbReference type="RefSeq" id="WP_074226420.1">
    <property type="nucleotide sequence ID" value="NZ_FSRC01000003.1"/>
</dbReference>
<dbReference type="Pfam" id="PF13687">
    <property type="entry name" value="DUF4153"/>
    <property type="match status" value="1"/>
</dbReference>
<feature type="transmembrane region" description="Helical" evidence="1">
    <location>
        <begin position="291"/>
        <end position="312"/>
    </location>
</feature>
<feature type="transmembrane region" description="Helical" evidence="1">
    <location>
        <begin position="223"/>
        <end position="245"/>
    </location>
</feature>
<keyword evidence="3" id="KW-1185">Reference proteome</keyword>
<feature type="transmembrane region" description="Helical" evidence="1">
    <location>
        <begin position="111"/>
        <end position="132"/>
    </location>
</feature>
<accession>A0A1N6H8L7</accession>